<dbReference type="Proteomes" id="UP000281415">
    <property type="component" value="Segment"/>
</dbReference>
<keyword evidence="2" id="KW-1185">Reference proteome</keyword>
<proteinExistence type="predicted"/>
<reference evidence="2" key="1">
    <citation type="submission" date="2018-08" db="EMBL/GenBank/DDBJ databases">
        <authorList>
            <person name="Showalter R."/>
            <person name="Adat I."/>
            <person name="Raab R."/>
            <person name="Temple L."/>
        </authorList>
    </citation>
    <scope>NUCLEOTIDE SEQUENCE [LARGE SCALE GENOMIC DNA]</scope>
</reference>
<protein>
    <submittedName>
        <fullName evidence="1">Uncharacterized protein</fullName>
    </submittedName>
</protein>
<name>A0A386K9G9_9CAUD</name>
<sequence length="74" mass="8467">MFKIFYHRYGKINLSECQTKGEAYREANYITNYGLGFVDCITDENNVVVYDGMRNVVGINSNRKGKVYEGEAAE</sequence>
<evidence type="ECO:0000313" key="2">
    <source>
        <dbReference type="Proteomes" id="UP000281415"/>
    </source>
</evidence>
<gene>
    <name evidence="1" type="ORF">Ray17_9</name>
</gene>
<evidence type="ECO:0000313" key="1">
    <source>
        <dbReference type="EMBL" id="AYD80910.1"/>
    </source>
</evidence>
<dbReference type="EMBL" id="MH752385">
    <property type="protein sequence ID" value="AYD80910.1"/>
    <property type="molecule type" value="Genomic_DNA"/>
</dbReference>
<organism evidence="1 2">
    <name type="scientific">Bacillus phage Ray17</name>
    <dbReference type="NCBI Taxonomy" id="2315627"/>
    <lineage>
        <taxon>Viruses</taxon>
        <taxon>Duplodnaviria</taxon>
        <taxon>Heunggongvirae</taxon>
        <taxon>Uroviricota</taxon>
        <taxon>Caudoviricetes</taxon>
        <taxon>Trautnerviridae</taxon>
        <taxon>Polsinellivirinae</taxon>
        <taxon>Splendidredvirus</taxon>
        <taxon>Splendidredvirus ray17</taxon>
    </lineage>
</organism>
<accession>A0A386K9G9</accession>